<dbReference type="InterPro" id="IPR036305">
    <property type="entry name" value="RGS_sf"/>
</dbReference>
<dbReference type="KEGG" id="ago:AGOS_AER287W"/>
<dbReference type="PROSITE" id="PS50195">
    <property type="entry name" value="PX"/>
    <property type="match status" value="1"/>
</dbReference>
<dbReference type="PANTHER" id="PTHR22775">
    <property type="entry name" value="SORTING NEXIN"/>
    <property type="match status" value="1"/>
</dbReference>
<dbReference type="Proteomes" id="UP000000591">
    <property type="component" value="Chromosome V"/>
</dbReference>
<dbReference type="InterPro" id="IPR036871">
    <property type="entry name" value="PX_dom_sf"/>
</dbReference>
<dbReference type="STRING" id="284811.Q756W8"/>
<dbReference type="eggNOG" id="KOG2101">
    <property type="taxonomic scope" value="Eukaryota"/>
</dbReference>
<reference evidence="7 8" key="1">
    <citation type="journal article" date="2004" name="Science">
        <title>The Ashbya gossypii genome as a tool for mapping the ancient Saccharomyces cerevisiae genome.</title>
        <authorList>
            <person name="Dietrich F.S."/>
            <person name="Voegeli S."/>
            <person name="Brachat S."/>
            <person name="Lerch A."/>
            <person name="Gates K."/>
            <person name="Steiner S."/>
            <person name="Mohr C."/>
            <person name="Pohlmann R."/>
            <person name="Luedi P."/>
            <person name="Choi S."/>
            <person name="Wing R.A."/>
            <person name="Flavier A."/>
            <person name="Gaffney T.D."/>
            <person name="Philippsen P."/>
        </authorList>
    </citation>
    <scope>NUCLEOTIDE SEQUENCE [LARGE SCALE GENOMIC DNA]</scope>
    <source>
        <strain evidence="8">ATCC 10895 / CBS 109.51 / FGSC 9923 / NRRL Y-1056</strain>
    </source>
</reference>
<comment type="similarity">
    <text evidence="1">Belongs to the sorting nexin family.</text>
</comment>
<dbReference type="FunCoup" id="Q756W8">
    <property type="interactions" value="49"/>
</dbReference>
<dbReference type="HOGENOM" id="CLU_002131_1_0_1"/>
<dbReference type="EMBL" id="AE016818">
    <property type="protein sequence ID" value="AAS52968.1"/>
    <property type="molecule type" value="Genomic_DNA"/>
</dbReference>
<proteinExistence type="inferred from homology"/>
<dbReference type="Pfam" id="PF00615">
    <property type="entry name" value="RGS"/>
    <property type="match status" value="1"/>
</dbReference>
<dbReference type="OrthoDB" id="120967at2759"/>
<keyword evidence="2" id="KW-0175">Coiled coil</keyword>
<evidence type="ECO:0000259" key="6">
    <source>
        <dbReference type="PROSITE" id="PS51207"/>
    </source>
</evidence>
<protein>
    <submittedName>
        <fullName evidence="7">AER287Wp</fullName>
    </submittedName>
</protein>
<feature type="domain" description="PX" evidence="5">
    <location>
        <begin position="804"/>
        <end position="929"/>
    </location>
</feature>
<evidence type="ECO:0000256" key="1">
    <source>
        <dbReference type="ARBA" id="ARBA00010883"/>
    </source>
</evidence>
<dbReference type="InterPro" id="IPR013937">
    <property type="entry name" value="Sorting_nexin_C"/>
</dbReference>
<keyword evidence="3" id="KW-1133">Transmembrane helix</keyword>
<dbReference type="SUPFAM" id="SSF64268">
    <property type="entry name" value="PX domain"/>
    <property type="match status" value="1"/>
</dbReference>
<dbReference type="Pfam" id="PF08628">
    <property type="entry name" value="Nexin_C"/>
    <property type="match status" value="1"/>
</dbReference>
<dbReference type="RefSeq" id="NP_985144.1">
    <property type="nucleotide sequence ID" value="NM_210498.1"/>
</dbReference>
<dbReference type="InParanoid" id="Q756W8"/>
<feature type="transmembrane region" description="Helical" evidence="3">
    <location>
        <begin position="65"/>
        <end position="84"/>
    </location>
</feature>
<dbReference type="InterPro" id="IPR044926">
    <property type="entry name" value="RGS_subdomain_2"/>
</dbReference>
<dbReference type="SUPFAM" id="SSF48097">
    <property type="entry name" value="Regulator of G-protein signaling, RGS"/>
    <property type="match status" value="1"/>
</dbReference>
<evidence type="ECO:0000259" key="4">
    <source>
        <dbReference type="PROSITE" id="PS50132"/>
    </source>
</evidence>
<dbReference type="PANTHER" id="PTHR22775:SF3">
    <property type="entry name" value="SORTING NEXIN-13"/>
    <property type="match status" value="1"/>
</dbReference>
<dbReference type="InterPro" id="IPR003114">
    <property type="entry name" value="Phox_assoc"/>
</dbReference>
<dbReference type="InterPro" id="IPR016137">
    <property type="entry name" value="RGS"/>
</dbReference>
<dbReference type="Gene3D" id="1.10.167.10">
    <property type="entry name" value="Regulator of G-protein Signalling 4, domain 2"/>
    <property type="match status" value="1"/>
</dbReference>
<feature type="coiled-coil region" evidence="2">
    <location>
        <begin position="727"/>
        <end position="761"/>
    </location>
</feature>
<dbReference type="Pfam" id="PF02194">
    <property type="entry name" value="PXA"/>
    <property type="match status" value="1"/>
</dbReference>
<accession>Q756W8</accession>
<keyword evidence="3" id="KW-0472">Membrane</keyword>
<feature type="transmembrane region" description="Helical" evidence="3">
    <location>
        <begin position="39"/>
        <end position="59"/>
    </location>
</feature>
<dbReference type="OMA" id="AMYVVEV"/>
<evidence type="ECO:0000256" key="3">
    <source>
        <dbReference type="SAM" id="Phobius"/>
    </source>
</evidence>
<dbReference type="SMART" id="SM00313">
    <property type="entry name" value="PXA"/>
    <property type="match status" value="1"/>
</dbReference>
<dbReference type="Gene3D" id="3.30.1520.10">
    <property type="entry name" value="Phox-like domain"/>
    <property type="match status" value="1"/>
</dbReference>
<keyword evidence="3" id="KW-0812">Transmembrane</keyword>
<dbReference type="GeneID" id="4621356"/>
<feature type="domain" description="PXA" evidence="6">
    <location>
        <begin position="120"/>
        <end position="309"/>
    </location>
</feature>
<evidence type="ECO:0000259" key="5">
    <source>
        <dbReference type="PROSITE" id="PS50195"/>
    </source>
</evidence>
<dbReference type="InterPro" id="IPR001683">
    <property type="entry name" value="PX_dom"/>
</dbReference>
<gene>
    <name evidence="7" type="ORF">AGOS_AER287W</name>
</gene>
<dbReference type="GO" id="GO:0035091">
    <property type="term" value="F:phosphatidylinositol binding"/>
    <property type="evidence" value="ECO:0000318"/>
    <property type="project" value="GO_Central"/>
</dbReference>
<dbReference type="SMART" id="SM00312">
    <property type="entry name" value="PX"/>
    <property type="match status" value="1"/>
</dbReference>
<dbReference type="PROSITE" id="PS51207">
    <property type="entry name" value="PXA"/>
    <property type="match status" value="1"/>
</dbReference>
<dbReference type="CDD" id="cd06876">
    <property type="entry name" value="PX_MDM1p"/>
    <property type="match status" value="1"/>
</dbReference>
<name>Q756W8_EREGS</name>
<evidence type="ECO:0000313" key="8">
    <source>
        <dbReference type="Proteomes" id="UP000000591"/>
    </source>
</evidence>
<dbReference type="AlphaFoldDB" id="Q756W8"/>
<dbReference type="PROSITE" id="PS50132">
    <property type="entry name" value="RGS"/>
    <property type="match status" value="1"/>
</dbReference>
<evidence type="ECO:0000256" key="2">
    <source>
        <dbReference type="SAM" id="Coils"/>
    </source>
</evidence>
<feature type="domain" description="RGS" evidence="4">
    <location>
        <begin position="449"/>
        <end position="590"/>
    </location>
</feature>
<evidence type="ECO:0000313" key="7">
    <source>
        <dbReference type="EMBL" id="AAS52968.1"/>
    </source>
</evidence>
<organism evidence="7 8">
    <name type="scientific">Eremothecium gossypii (strain ATCC 10895 / CBS 109.51 / FGSC 9923 / NRRL Y-1056)</name>
    <name type="common">Yeast</name>
    <name type="synonym">Ashbya gossypii</name>
    <dbReference type="NCBI Taxonomy" id="284811"/>
    <lineage>
        <taxon>Eukaryota</taxon>
        <taxon>Fungi</taxon>
        <taxon>Dikarya</taxon>
        <taxon>Ascomycota</taxon>
        <taxon>Saccharomycotina</taxon>
        <taxon>Saccharomycetes</taxon>
        <taxon>Saccharomycetales</taxon>
        <taxon>Saccharomycetaceae</taxon>
        <taxon>Eremothecium</taxon>
    </lineage>
</organism>
<dbReference type="Pfam" id="PF00787">
    <property type="entry name" value="PX"/>
    <property type="match status" value="1"/>
</dbReference>
<keyword evidence="8" id="KW-1185">Reference proteome</keyword>
<reference evidence="8" key="2">
    <citation type="journal article" date="2013" name="G3 (Bethesda)">
        <title>Genomes of Ashbya fungi isolated from insects reveal four mating-type loci, numerous translocations, lack of transposons, and distinct gene duplications.</title>
        <authorList>
            <person name="Dietrich F.S."/>
            <person name="Voegeli S."/>
            <person name="Kuo S."/>
            <person name="Philippsen P."/>
        </authorList>
    </citation>
    <scope>GENOME REANNOTATION</scope>
    <source>
        <strain evidence="8">ATCC 10895 / CBS 109.51 / FGSC 9923 / NRRL Y-1056</strain>
    </source>
</reference>
<sequence>MTLNIFGHNLPGKRDLHHKVGLQKRRALWSKRRTMKSDWFWNLSLLRTAAFLVVCLVVLTHYTVFFYLSLIIMLLLPLLFLLMLKVESREFKHQPPARLPYVAEARDTGQFRLTPLFEDYPRITSELEEIVRHIVRDFVSSWYETISEDPLFPNEVQGVLYGVLVRMQGLLRQFDVAELLVLKLLPLITKHFTVFTLAYQAASSDAIHMQKTAEDMKNFELSVAVEFSKHYKRHQALSGSFKNVRGDIQQYLVERTRPILRNLIDPEELSSPFVELLSREIVSNCILFPLMLKLSNPDFWNITLIDLSKKVLRERTQVKELRKALSRELQEPHITQTPQAGNNENKVLRHYLVIGATGQEFELYLKYINGQRNIIDLASEKFSVLVKLLTLSKKAYLSNGEAEFQKRLQLSLNLIESRFSFLTGNHISIEPNFCEKELQEFETFVKSVDIEAVLSDSDYIQFFREFLISCHAHQSNLDFWYFVQGIKNPLEDPQREDMSIDLSEGGVSDIQNAFTKFLKDERLVSSFNKEYIKEIATFLQTYRTSDRITRTRLYLRARKALLLLQDDAYKKLQTIYFPKFRDSISFLKLIGSPNFTRSSVYARYIHSFDLSKSNLPEQSESKHVGIITSGDIDKALDNILNEDKPSTPTKDKLKVRKSYTALFGSTNRSGIFNDTLFLDDAMSQEYLSEDSAEIESDHSVSSENEFSQDIIRSDIIDGDIIDSRLELKDIKDELGNLIIHIDQLQKQLELLQHLILKAELTNNQSQLKLLRKSERLLSNELEYKELLKQQYTVLENSNSLFGRTKVSIKNYISELSPSDGKDVIYYIINVNHINGNQVTSWEIPRRYSEFYKLNAYLKNTYGSLVGHLQRKHIFPQKVKISLKYHVSKSLLYEERRLKLENYLRMLLLITDVCQDTTFRRFLTDVSNAFMTGDEELDARKSPLNDAVPSQGNENPPIIKRYSTMDFQVTTLDKDELTKESSFYEDERNFYAGTIRKPKSFVKPICDLFISLFSLNKSNSGWLRGRAIIVVLQQLLGSTIEKYIKDMIGRVQSEEKVYDMLVLFKDLMWVDGEQLRSNNSQTQQRTESAMLKSKKEASMLLDRLMIETCGKVVGFRSAKNTSLMIHAMLQNEYLNASLILEIFDVIVDEVFPVT</sequence>